<reference evidence="1 2" key="1">
    <citation type="submission" date="2010-01" db="EMBL/GenBank/DDBJ databases">
        <authorList>
            <person name="Weinstock G."/>
            <person name="Sodergren E."/>
            <person name="Clifton S."/>
            <person name="Fulton L."/>
            <person name="Fulton B."/>
            <person name="Courtney L."/>
            <person name="Fronick C."/>
            <person name="Harrison M."/>
            <person name="Strong C."/>
            <person name="Farmer C."/>
            <person name="Delahaunty K."/>
            <person name="Markovic C."/>
            <person name="Hall O."/>
            <person name="Minx P."/>
            <person name="Tomlinson C."/>
            <person name="Mitreva M."/>
            <person name="Nelson J."/>
            <person name="Hou S."/>
            <person name="Wollam A."/>
            <person name="Pepin K.H."/>
            <person name="Johnson M."/>
            <person name="Bhonagiri V."/>
            <person name="Nash W.E."/>
            <person name="Warren W."/>
            <person name="Chinwalla A."/>
            <person name="Mardis E.R."/>
            <person name="Wilson R.K."/>
        </authorList>
    </citation>
    <scope>NUCLEOTIDE SEQUENCE [LARGE SCALE GENOMIC DNA]</scope>
    <source>
        <strain evidence="1 2">DSM 13479</strain>
    </source>
</reference>
<comment type="caution">
    <text evidence="1">The sequence shown here is derived from an EMBL/GenBank/DDBJ whole genome shotgun (WGS) entry which is preliminary data.</text>
</comment>
<protein>
    <submittedName>
        <fullName evidence="1">Uncharacterized protein</fullName>
    </submittedName>
</protein>
<dbReference type="EMBL" id="ACIO01000573">
    <property type="protein sequence ID" value="EFC96323.1"/>
    <property type="molecule type" value="Genomic_DNA"/>
</dbReference>
<evidence type="ECO:0000313" key="2">
    <source>
        <dbReference type="Proteomes" id="UP000004968"/>
    </source>
</evidence>
<dbReference type="HOGENOM" id="CLU_3217219_0_0_9"/>
<dbReference type="AlphaFoldDB" id="D3APD4"/>
<accession>D3APD4</accession>
<proteinExistence type="predicted"/>
<organism evidence="1 2">
    <name type="scientific">Hungatella hathewayi DSM 13479</name>
    <dbReference type="NCBI Taxonomy" id="566550"/>
    <lineage>
        <taxon>Bacteria</taxon>
        <taxon>Bacillati</taxon>
        <taxon>Bacillota</taxon>
        <taxon>Clostridia</taxon>
        <taxon>Lachnospirales</taxon>
        <taxon>Lachnospiraceae</taxon>
        <taxon>Hungatella</taxon>
    </lineage>
</organism>
<evidence type="ECO:0000313" key="1">
    <source>
        <dbReference type="EMBL" id="EFC96323.1"/>
    </source>
</evidence>
<sequence>MCRTSSVFSAAAFYRIQNSVISLCLPFSNLKFTLNDLKSDSLSR</sequence>
<gene>
    <name evidence="1" type="ORF">CLOSTHATH_05487</name>
</gene>
<dbReference type="Proteomes" id="UP000004968">
    <property type="component" value="Unassembled WGS sequence"/>
</dbReference>
<name>D3APD4_9FIRM</name>